<dbReference type="PROSITE" id="PS51257">
    <property type="entry name" value="PROKAR_LIPOPROTEIN"/>
    <property type="match status" value="1"/>
</dbReference>
<evidence type="ECO:0000313" key="3">
    <source>
        <dbReference type="Proteomes" id="UP001549320"/>
    </source>
</evidence>
<keyword evidence="3" id="KW-1185">Reference proteome</keyword>
<feature type="compositionally biased region" description="Low complexity" evidence="1">
    <location>
        <begin position="113"/>
        <end position="125"/>
    </location>
</feature>
<proteinExistence type="predicted"/>
<accession>A0ABV2Q6U2</accession>
<gene>
    <name evidence="2" type="ORF">ABIE13_001860</name>
</gene>
<feature type="region of interest" description="Disordered" evidence="1">
    <location>
        <begin position="112"/>
        <end position="131"/>
    </location>
</feature>
<name>A0ABV2Q6U2_9BURK</name>
<dbReference type="Proteomes" id="UP001549320">
    <property type="component" value="Unassembled WGS sequence"/>
</dbReference>
<comment type="caution">
    <text evidence="2">The sequence shown here is derived from an EMBL/GenBank/DDBJ whole genome shotgun (WGS) entry which is preliminary data.</text>
</comment>
<dbReference type="EMBL" id="JBEPSH010000003">
    <property type="protein sequence ID" value="MET4576751.1"/>
    <property type="molecule type" value="Genomic_DNA"/>
</dbReference>
<sequence length="224" mass="24088">MQMSAIKYTVILTAALTVACTQKTPNESSSKAAQQPIEALLSEIDTLNDLCRGGSGSTPKTSQACEKRDDKSLEAEKRGWCWGPQAAIGANQHWMRCSDDKTTENAPATFRDAAASSGTSGRSTAMPETGDSQLAVQATAPAKRQWFGRNPSKSSCLEVDSPAEKIREIQSFGQYATTNDLAGGVIEVERPLGGGRAEVWTFFPTMAQCMASLPRNQGINSRYE</sequence>
<dbReference type="RefSeq" id="WP_354442814.1">
    <property type="nucleotide sequence ID" value="NZ_JBEPSH010000003.1"/>
</dbReference>
<protein>
    <submittedName>
        <fullName evidence="2">Uncharacterized protein</fullName>
    </submittedName>
</protein>
<organism evidence="2 3">
    <name type="scientific">Ottowia thiooxydans</name>
    <dbReference type="NCBI Taxonomy" id="219182"/>
    <lineage>
        <taxon>Bacteria</taxon>
        <taxon>Pseudomonadati</taxon>
        <taxon>Pseudomonadota</taxon>
        <taxon>Betaproteobacteria</taxon>
        <taxon>Burkholderiales</taxon>
        <taxon>Comamonadaceae</taxon>
        <taxon>Ottowia</taxon>
    </lineage>
</organism>
<reference evidence="2 3" key="1">
    <citation type="submission" date="2024-06" db="EMBL/GenBank/DDBJ databases">
        <title>Sorghum-associated microbial communities from plants grown in Nebraska, USA.</title>
        <authorList>
            <person name="Schachtman D."/>
        </authorList>
    </citation>
    <scope>NUCLEOTIDE SEQUENCE [LARGE SCALE GENOMIC DNA]</scope>
    <source>
        <strain evidence="2 3">2709</strain>
    </source>
</reference>
<evidence type="ECO:0000256" key="1">
    <source>
        <dbReference type="SAM" id="MobiDB-lite"/>
    </source>
</evidence>
<evidence type="ECO:0000313" key="2">
    <source>
        <dbReference type="EMBL" id="MET4576751.1"/>
    </source>
</evidence>